<feature type="transmembrane region" description="Helical" evidence="9">
    <location>
        <begin position="184"/>
        <end position="205"/>
    </location>
</feature>
<sequence>MKWFSKKMMVILIVVLMASSNVVSASNTIEDRNKSIEIKRWQFMWEKSNSEERKNISDILSSGPWTWRGSSQVITGSNQRSYTLWLKFRLPATIDISTPAIFIDKIYAKDISIYLDNVLIYENNRSHTYDANRILVAVKPEDAGKELLMRVHSERDRMGMAEEIIVGKYQTLLKKFVKENLIDIIFGSSIIFIAVVMFICTFFLRKEQIRDWLSLDIVLVAIGTLIITYSPYLYTHYGEYGNMYTALFDIALLIFLPGLTYIFESMIGKGYRGLISHFRKFQMKYSLLCLILMFINMLLDNAFYGIYYIVSVTVLGVFIIIQGILLVVNAVYYAIKGNRDAVIMATGFAVFSLVIITEFIWYYSQNGNHELFLWKWGVMGFVVSLIVLLGRKFALNHRRVVEYSKELERFNNELQRSEKMDIISELAASVAHEVRNPLQVTRGFLQLLEEKSQDKEKGYLQLALEELERASNIITDFLTFAKPGLEQITLLDISKEFKHIEGILLPLANFEGGTVYTNIPSGLMIHGNSSKFKQALINMIKNSIEALGDEGLIRIWAYHDGGEVVVHIHDNGQGMDAEEIMRLGEPYYSNKTRGTGLGLMVTFRIIESMDGSVTFESKKGVGTEAVIRFPSANKSEPL</sequence>
<evidence type="ECO:0000256" key="1">
    <source>
        <dbReference type="ARBA" id="ARBA00000085"/>
    </source>
</evidence>
<organism evidence="12 13">
    <name type="scientific">Paenibacillus glacialis</name>
    <dbReference type="NCBI Taxonomy" id="494026"/>
    <lineage>
        <taxon>Bacteria</taxon>
        <taxon>Bacillati</taxon>
        <taxon>Bacillota</taxon>
        <taxon>Bacilli</taxon>
        <taxon>Bacillales</taxon>
        <taxon>Paenibacillaceae</taxon>
        <taxon>Paenibacillus</taxon>
    </lineage>
</organism>
<keyword evidence="5" id="KW-0547">Nucleotide-binding</keyword>
<feature type="transmembrane region" description="Helical" evidence="9">
    <location>
        <begin position="373"/>
        <end position="390"/>
    </location>
</feature>
<feature type="signal peptide" evidence="10">
    <location>
        <begin position="1"/>
        <end position="25"/>
    </location>
</feature>
<dbReference type="InterPro" id="IPR005467">
    <property type="entry name" value="His_kinase_dom"/>
</dbReference>
<dbReference type="Proteomes" id="UP000076967">
    <property type="component" value="Unassembled WGS sequence"/>
</dbReference>
<keyword evidence="9" id="KW-1133">Transmembrane helix</keyword>
<dbReference type="Gene3D" id="1.10.287.130">
    <property type="match status" value="1"/>
</dbReference>
<evidence type="ECO:0000256" key="2">
    <source>
        <dbReference type="ARBA" id="ARBA00012438"/>
    </source>
</evidence>
<dbReference type="SMART" id="SM00388">
    <property type="entry name" value="HisKA"/>
    <property type="match status" value="1"/>
</dbReference>
<feature type="transmembrane region" description="Helical" evidence="9">
    <location>
        <begin position="305"/>
        <end position="335"/>
    </location>
</feature>
<keyword evidence="6" id="KW-0418">Kinase</keyword>
<evidence type="ECO:0000313" key="12">
    <source>
        <dbReference type="EMBL" id="OAB45958.1"/>
    </source>
</evidence>
<evidence type="ECO:0000259" key="11">
    <source>
        <dbReference type="PROSITE" id="PS50109"/>
    </source>
</evidence>
<keyword evidence="9" id="KW-0812">Transmembrane</keyword>
<dbReference type="InterPro" id="IPR003594">
    <property type="entry name" value="HATPase_dom"/>
</dbReference>
<dbReference type="AlphaFoldDB" id="A0A168NN59"/>
<dbReference type="PANTHER" id="PTHR43065">
    <property type="entry name" value="SENSOR HISTIDINE KINASE"/>
    <property type="match status" value="1"/>
</dbReference>
<evidence type="ECO:0000256" key="4">
    <source>
        <dbReference type="ARBA" id="ARBA00022679"/>
    </source>
</evidence>
<comment type="caution">
    <text evidence="12">The sequence shown here is derived from an EMBL/GenBank/DDBJ whole genome shotgun (WGS) entry which is preliminary data.</text>
</comment>
<evidence type="ECO:0000256" key="5">
    <source>
        <dbReference type="ARBA" id="ARBA00022741"/>
    </source>
</evidence>
<keyword evidence="10" id="KW-0732">Signal</keyword>
<evidence type="ECO:0000256" key="9">
    <source>
        <dbReference type="SAM" id="Phobius"/>
    </source>
</evidence>
<evidence type="ECO:0000256" key="7">
    <source>
        <dbReference type="ARBA" id="ARBA00022840"/>
    </source>
</evidence>
<keyword evidence="3" id="KW-0597">Phosphoprotein</keyword>
<dbReference type="GO" id="GO:0005524">
    <property type="term" value="F:ATP binding"/>
    <property type="evidence" value="ECO:0007669"/>
    <property type="project" value="UniProtKB-KW"/>
</dbReference>
<dbReference type="OrthoDB" id="9815750at2"/>
<feature type="transmembrane region" description="Helical" evidence="9">
    <location>
        <begin position="283"/>
        <end position="299"/>
    </location>
</feature>
<keyword evidence="4" id="KW-0808">Transferase</keyword>
<dbReference type="GO" id="GO:0000155">
    <property type="term" value="F:phosphorelay sensor kinase activity"/>
    <property type="evidence" value="ECO:0007669"/>
    <property type="project" value="InterPro"/>
</dbReference>
<keyword evidence="13" id="KW-1185">Reference proteome</keyword>
<dbReference type="Pfam" id="PF02518">
    <property type="entry name" value="HATPase_c"/>
    <property type="match status" value="1"/>
</dbReference>
<dbReference type="PROSITE" id="PS50109">
    <property type="entry name" value="HIS_KIN"/>
    <property type="match status" value="1"/>
</dbReference>
<keyword evidence="9" id="KW-0472">Membrane</keyword>
<proteinExistence type="predicted"/>
<dbReference type="SMART" id="SM00387">
    <property type="entry name" value="HATPase_c"/>
    <property type="match status" value="1"/>
</dbReference>
<evidence type="ECO:0000256" key="8">
    <source>
        <dbReference type="ARBA" id="ARBA00023012"/>
    </source>
</evidence>
<dbReference type="SUPFAM" id="SSF55874">
    <property type="entry name" value="ATPase domain of HSP90 chaperone/DNA topoisomerase II/histidine kinase"/>
    <property type="match status" value="1"/>
</dbReference>
<evidence type="ECO:0000313" key="13">
    <source>
        <dbReference type="Proteomes" id="UP000076967"/>
    </source>
</evidence>
<feature type="chain" id="PRO_5007899454" description="histidine kinase" evidence="10">
    <location>
        <begin position="26"/>
        <end position="638"/>
    </location>
</feature>
<feature type="transmembrane region" description="Helical" evidence="9">
    <location>
        <begin position="212"/>
        <end position="232"/>
    </location>
</feature>
<dbReference type="InterPro" id="IPR036097">
    <property type="entry name" value="HisK_dim/P_sf"/>
</dbReference>
<feature type="transmembrane region" description="Helical" evidence="9">
    <location>
        <begin position="244"/>
        <end position="263"/>
    </location>
</feature>
<dbReference type="CDD" id="cd00082">
    <property type="entry name" value="HisKA"/>
    <property type="match status" value="1"/>
</dbReference>
<dbReference type="InterPro" id="IPR036890">
    <property type="entry name" value="HATPase_C_sf"/>
</dbReference>
<dbReference type="PRINTS" id="PR00344">
    <property type="entry name" value="BCTRLSENSOR"/>
</dbReference>
<dbReference type="InterPro" id="IPR003661">
    <property type="entry name" value="HisK_dim/P_dom"/>
</dbReference>
<dbReference type="RefSeq" id="WP_068527322.1">
    <property type="nucleotide sequence ID" value="NZ_LVJH01000002.1"/>
</dbReference>
<comment type="catalytic activity">
    <reaction evidence="1">
        <text>ATP + protein L-histidine = ADP + protein N-phospho-L-histidine.</text>
        <dbReference type="EC" id="2.7.13.3"/>
    </reaction>
</comment>
<dbReference type="InterPro" id="IPR004358">
    <property type="entry name" value="Sig_transdc_His_kin-like_C"/>
</dbReference>
<evidence type="ECO:0000256" key="3">
    <source>
        <dbReference type="ARBA" id="ARBA00022553"/>
    </source>
</evidence>
<accession>A0A168NN59</accession>
<name>A0A168NN59_9BACL</name>
<evidence type="ECO:0000256" key="6">
    <source>
        <dbReference type="ARBA" id="ARBA00022777"/>
    </source>
</evidence>
<dbReference type="PANTHER" id="PTHR43065:SF46">
    <property type="entry name" value="C4-DICARBOXYLATE TRANSPORT SENSOR PROTEIN DCTB"/>
    <property type="match status" value="1"/>
</dbReference>
<gene>
    <name evidence="12" type="ORF">PGLA_00750</name>
</gene>
<feature type="domain" description="Histidine kinase" evidence="11">
    <location>
        <begin position="429"/>
        <end position="633"/>
    </location>
</feature>
<evidence type="ECO:0000256" key="10">
    <source>
        <dbReference type="SAM" id="SignalP"/>
    </source>
</evidence>
<dbReference type="STRING" id="494026.PGLA_00750"/>
<feature type="transmembrane region" description="Helical" evidence="9">
    <location>
        <begin position="342"/>
        <end position="361"/>
    </location>
</feature>
<dbReference type="Gene3D" id="3.30.565.10">
    <property type="entry name" value="Histidine kinase-like ATPase, C-terminal domain"/>
    <property type="match status" value="1"/>
</dbReference>
<dbReference type="SUPFAM" id="SSF47384">
    <property type="entry name" value="Homodimeric domain of signal transducing histidine kinase"/>
    <property type="match status" value="1"/>
</dbReference>
<protein>
    <recommendedName>
        <fullName evidence="2">histidine kinase</fullName>
        <ecNumber evidence="2">2.7.13.3</ecNumber>
    </recommendedName>
</protein>
<keyword evidence="8" id="KW-0902">Two-component regulatory system</keyword>
<dbReference type="EC" id="2.7.13.3" evidence="2"/>
<keyword evidence="7" id="KW-0067">ATP-binding</keyword>
<reference evidence="12 13" key="1">
    <citation type="submission" date="2016-03" db="EMBL/GenBank/DDBJ databases">
        <title>Draft genome sequence of Paenibacillus glacialis DSM 22343.</title>
        <authorList>
            <person name="Shin S.-K."/>
            <person name="Yi H."/>
        </authorList>
    </citation>
    <scope>NUCLEOTIDE SEQUENCE [LARGE SCALE GENOMIC DNA]</scope>
    <source>
        <strain evidence="12 13">DSM 22343</strain>
    </source>
</reference>
<dbReference type="Pfam" id="PF00512">
    <property type="entry name" value="HisKA"/>
    <property type="match status" value="1"/>
</dbReference>
<dbReference type="EMBL" id="LVJH01000002">
    <property type="protein sequence ID" value="OAB45958.1"/>
    <property type="molecule type" value="Genomic_DNA"/>
</dbReference>